<dbReference type="SUPFAM" id="SSF51197">
    <property type="entry name" value="Clavaminate synthase-like"/>
    <property type="match status" value="1"/>
</dbReference>
<protein>
    <recommendedName>
        <fullName evidence="6">Fe2OG dioxygenase domain-containing protein</fullName>
    </recommendedName>
</protein>
<evidence type="ECO:0000256" key="1">
    <source>
        <dbReference type="ARBA" id="ARBA00008056"/>
    </source>
</evidence>
<dbReference type="GO" id="GO:0051213">
    <property type="term" value="F:dioxygenase activity"/>
    <property type="evidence" value="ECO:0007669"/>
    <property type="project" value="UniProtKB-ARBA"/>
</dbReference>
<dbReference type="FunFam" id="2.60.120.330:FF:000005">
    <property type="entry name" value="1-aminocyclopropane-1-carboxylate oxidase homolog 1"/>
    <property type="match status" value="1"/>
</dbReference>
<evidence type="ECO:0000256" key="3">
    <source>
        <dbReference type="ARBA" id="ARBA00023002"/>
    </source>
</evidence>
<accession>A0AAD4RZW6</accession>
<evidence type="ECO:0000256" key="2">
    <source>
        <dbReference type="ARBA" id="ARBA00022723"/>
    </source>
</evidence>
<dbReference type="Proteomes" id="UP001202328">
    <property type="component" value="Unassembled WGS sequence"/>
</dbReference>
<feature type="domain" description="Fe2OG dioxygenase" evidence="6">
    <location>
        <begin position="230"/>
        <end position="330"/>
    </location>
</feature>
<evidence type="ECO:0000313" key="7">
    <source>
        <dbReference type="EMBL" id="KAI3849850.1"/>
    </source>
</evidence>
<evidence type="ECO:0000256" key="4">
    <source>
        <dbReference type="ARBA" id="ARBA00023004"/>
    </source>
</evidence>
<dbReference type="Pfam" id="PF14226">
    <property type="entry name" value="DIOX_N"/>
    <property type="match status" value="1"/>
</dbReference>
<evidence type="ECO:0000256" key="5">
    <source>
        <dbReference type="RuleBase" id="RU003682"/>
    </source>
</evidence>
<organism evidence="7 8">
    <name type="scientific">Papaver atlanticum</name>
    <dbReference type="NCBI Taxonomy" id="357466"/>
    <lineage>
        <taxon>Eukaryota</taxon>
        <taxon>Viridiplantae</taxon>
        <taxon>Streptophyta</taxon>
        <taxon>Embryophyta</taxon>
        <taxon>Tracheophyta</taxon>
        <taxon>Spermatophyta</taxon>
        <taxon>Magnoliopsida</taxon>
        <taxon>Ranunculales</taxon>
        <taxon>Papaveraceae</taxon>
        <taxon>Papaveroideae</taxon>
        <taxon>Papaver</taxon>
    </lineage>
</organism>
<dbReference type="PANTHER" id="PTHR10209:SF429">
    <property type="entry name" value="1-AMINOCYCLOPROPANE-1-CARBOXYLATE OXIDASE HOMOLOG 1-LIKE"/>
    <property type="match status" value="1"/>
</dbReference>
<dbReference type="InterPro" id="IPR005123">
    <property type="entry name" value="Oxoglu/Fe-dep_dioxygenase_dom"/>
</dbReference>
<sequence length="383" mass="43122">MEEAYSNFGKSLKEEESCYDRMKELKAFDDTKAGVKGLADSGLLKLPRIFVLPPEKLVEEEKLIVLDNSTCCGHGDHETVPVIDLQGMENQRTEIVDEVRRASETMGFFQLLNHGIPKNVMEKAMKGLAGFHEQDSELKKKFYTRELSKRVKFYSNVDFYQSDSARWQDTLNCAMLSPDPVDPRELPDVCRDILVEYTEYITKLGDTLAELLSDALGLKPDHLKVMDCTKFLSILSQYYPACPEPKLTLGASKHTDPTFFTVLLKGQVDGLQVFYKNQWIAVKPLPGALLVNVGDLLQLISNDKFKSVPHRVVSSGVGPRISVASFFATSFIKSTKLYGPIKELISDENGKVYKDILLADYMEHYYANGREHKGAHALAAFKM</sequence>
<evidence type="ECO:0000259" key="6">
    <source>
        <dbReference type="PROSITE" id="PS51471"/>
    </source>
</evidence>
<keyword evidence="3 5" id="KW-0560">Oxidoreductase</keyword>
<reference evidence="7" key="1">
    <citation type="submission" date="2022-04" db="EMBL/GenBank/DDBJ databases">
        <title>A functionally conserved STORR gene fusion in Papaver species that diverged 16.8 million years ago.</title>
        <authorList>
            <person name="Catania T."/>
        </authorList>
    </citation>
    <scope>NUCLEOTIDE SEQUENCE</scope>
    <source>
        <strain evidence="7">S-188037</strain>
    </source>
</reference>
<dbReference type="AlphaFoldDB" id="A0AAD4RZW6"/>
<evidence type="ECO:0000313" key="8">
    <source>
        <dbReference type="Proteomes" id="UP001202328"/>
    </source>
</evidence>
<keyword evidence="4 5" id="KW-0408">Iron</keyword>
<dbReference type="EMBL" id="JAJJMB010016078">
    <property type="protein sequence ID" value="KAI3849850.1"/>
    <property type="molecule type" value="Genomic_DNA"/>
</dbReference>
<comment type="caution">
    <text evidence="7">The sequence shown here is derived from an EMBL/GenBank/DDBJ whole genome shotgun (WGS) entry which is preliminary data.</text>
</comment>
<dbReference type="PROSITE" id="PS51471">
    <property type="entry name" value="FE2OG_OXY"/>
    <property type="match status" value="1"/>
</dbReference>
<proteinExistence type="inferred from homology"/>
<dbReference type="InterPro" id="IPR027443">
    <property type="entry name" value="IPNS-like_sf"/>
</dbReference>
<dbReference type="GO" id="GO:0046872">
    <property type="term" value="F:metal ion binding"/>
    <property type="evidence" value="ECO:0007669"/>
    <property type="project" value="UniProtKB-KW"/>
</dbReference>
<dbReference type="InterPro" id="IPR026992">
    <property type="entry name" value="DIOX_N"/>
</dbReference>
<keyword evidence="2 5" id="KW-0479">Metal-binding</keyword>
<dbReference type="InterPro" id="IPR044861">
    <property type="entry name" value="IPNS-like_FE2OG_OXY"/>
</dbReference>
<dbReference type="Gene3D" id="2.60.120.330">
    <property type="entry name" value="B-lactam Antibiotic, Isopenicillin N Synthase, Chain"/>
    <property type="match status" value="1"/>
</dbReference>
<name>A0AAD4RZW6_9MAGN</name>
<comment type="similarity">
    <text evidence="1 5">Belongs to the iron/ascorbate-dependent oxidoreductase family.</text>
</comment>
<keyword evidence="8" id="KW-1185">Reference proteome</keyword>
<dbReference type="Pfam" id="PF03171">
    <property type="entry name" value="2OG-FeII_Oxy"/>
    <property type="match status" value="1"/>
</dbReference>
<dbReference type="PANTHER" id="PTHR10209">
    <property type="entry name" value="OXIDOREDUCTASE, 2OG-FE II OXYGENASE FAMILY PROTEIN"/>
    <property type="match status" value="1"/>
</dbReference>
<gene>
    <name evidence="7" type="ORF">MKW98_026764</name>
</gene>